<gene>
    <name evidence="1" type="ORF">MCOS_LOCUS4470</name>
</gene>
<dbReference type="AlphaFoldDB" id="A0A0R3UC21"/>
<accession>A0A0R3UC21</accession>
<evidence type="ECO:0000313" key="2">
    <source>
        <dbReference type="Proteomes" id="UP000267029"/>
    </source>
</evidence>
<reference evidence="1 2" key="1">
    <citation type="submission" date="2018-10" db="EMBL/GenBank/DDBJ databases">
        <authorList>
            <consortium name="Pathogen Informatics"/>
        </authorList>
    </citation>
    <scope>NUCLEOTIDE SEQUENCE [LARGE SCALE GENOMIC DNA]</scope>
</reference>
<keyword evidence="2" id="KW-1185">Reference proteome</keyword>
<proteinExistence type="predicted"/>
<evidence type="ECO:0000313" key="1">
    <source>
        <dbReference type="EMBL" id="VDD78467.1"/>
    </source>
</evidence>
<dbReference type="EMBL" id="UXSR01001697">
    <property type="protein sequence ID" value="VDD78467.1"/>
    <property type="molecule type" value="Genomic_DNA"/>
</dbReference>
<protein>
    <submittedName>
        <fullName evidence="1">Uncharacterized protein</fullName>
    </submittedName>
</protein>
<organism evidence="1 2">
    <name type="scientific">Mesocestoides corti</name>
    <name type="common">Flatworm</name>
    <dbReference type="NCBI Taxonomy" id="53468"/>
    <lineage>
        <taxon>Eukaryota</taxon>
        <taxon>Metazoa</taxon>
        <taxon>Spiralia</taxon>
        <taxon>Lophotrochozoa</taxon>
        <taxon>Platyhelminthes</taxon>
        <taxon>Cestoda</taxon>
        <taxon>Eucestoda</taxon>
        <taxon>Cyclophyllidea</taxon>
        <taxon>Mesocestoididae</taxon>
        <taxon>Mesocestoides</taxon>
    </lineage>
</organism>
<dbReference type="Proteomes" id="UP000267029">
    <property type="component" value="Unassembled WGS sequence"/>
</dbReference>
<name>A0A0R3UC21_MESCO</name>
<sequence>MGRDPSITLKTQDIFTEPPLSLVAATAYNQHHQPGTSYALTIQTCVDLYTYVQSLRERLRTTWDLDSLIDMSHEMLRCWDIVIALRAHYLNDSAATTVSIEAMSYYLHYLFSLLEE</sequence>